<feature type="coiled-coil region" evidence="1">
    <location>
        <begin position="56"/>
        <end position="114"/>
    </location>
</feature>
<gene>
    <name evidence="3" type="ORF">CBR_g4024</name>
</gene>
<proteinExistence type="predicted"/>
<comment type="caution">
    <text evidence="3">The sequence shown here is derived from an EMBL/GenBank/DDBJ whole genome shotgun (WGS) entry which is preliminary data.</text>
</comment>
<feature type="region of interest" description="Disordered" evidence="2">
    <location>
        <begin position="189"/>
        <end position="208"/>
    </location>
</feature>
<feature type="region of interest" description="Disordered" evidence="2">
    <location>
        <begin position="1"/>
        <end position="47"/>
    </location>
</feature>
<reference evidence="3 4" key="1">
    <citation type="journal article" date="2018" name="Cell">
        <title>The Chara Genome: Secondary Complexity and Implications for Plant Terrestrialization.</title>
        <authorList>
            <person name="Nishiyama T."/>
            <person name="Sakayama H."/>
            <person name="Vries J.D."/>
            <person name="Buschmann H."/>
            <person name="Saint-Marcoux D."/>
            <person name="Ullrich K.K."/>
            <person name="Haas F.B."/>
            <person name="Vanderstraeten L."/>
            <person name="Becker D."/>
            <person name="Lang D."/>
            <person name="Vosolsobe S."/>
            <person name="Rombauts S."/>
            <person name="Wilhelmsson P.K.I."/>
            <person name="Janitza P."/>
            <person name="Kern R."/>
            <person name="Heyl A."/>
            <person name="Rumpler F."/>
            <person name="Villalobos L.I.A.C."/>
            <person name="Clay J.M."/>
            <person name="Skokan R."/>
            <person name="Toyoda A."/>
            <person name="Suzuki Y."/>
            <person name="Kagoshima H."/>
            <person name="Schijlen E."/>
            <person name="Tajeshwar N."/>
            <person name="Catarino B."/>
            <person name="Hetherington A.J."/>
            <person name="Saltykova A."/>
            <person name="Bonnot C."/>
            <person name="Breuninger H."/>
            <person name="Symeonidi A."/>
            <person name="Radhakrishnan G.V."/>
            <person name="Van Nieuwerburgh F."/>
            <person name="Deforce D."/>
            <person name="Chang C."/>
            <person name="Karol K.G."/>
            <person name="Hedrich R."/>
            <person name="Ulvskov P."/>
            <person name="Glockner G."/>
            <person name="Delwiche C.F."/>
            <person name="Petrasek J."/>
            <person name="Van de Peer Y."/>
            <person name="Friml J."/>
            <person name="Beilby M."/>
            <person name="Dolan L."/>
            <person name="Kohara Y."/>
            <person name="Sugano S."/>
            <person name="Fujiyama A."/>
            <person name="Delaux P.-M."/>
            <person name="Quint M."/>
            <person name="TheiBen G."/>
            <person name="Hagemann M."/>
            <person name="Harholt J."/>
            <person name="Dunand C."/>
            <person name="Zachgo S."/>
            <person name="Langdale J."/>
            <person name="Maumus F."/>
            <person name="Straeten D.V.D."/>
            <person name="Gould S.B."/>
            <person name="Rensing S.A."/>
        </authorList>
    </citation>
    <scope>NUCLEOTIDE SEQUENCE [LARGE SCALE GENOMIC DNA]</scope>
    <source>
        <strain evidence="3 4">S276</strain>
    </source>
</reference>
<evidence type="ECO:0000256" key="2">
    <source>
        <dbReference type="SAM" id="MobiDB-lite"/>
    </source>
</evidence>
<feature type="compositionally biased region" description="Basic and acidic residues" evidence="2">
    <location>
        <begin position="32"/>
        <end position="47"/>
    </location>
</feature>
<name>A0A388KH37_CHABU</name>
<dbReference type="Gramene" id="GBG69328">
    <property type="protein sequence ID" value="GBG69328"/>
    <property type="gene ID" value="CBR_g4024"/>
</dbReference>
<evidence type="ECO:0000313" key="3">
    <source>
        <dbReference type="EMBL" id="GBG69328.1"/>
    </source>
</evidence>
<protein>
    <submittedName>
        <fullName evidence="3">Uncharacterized protein</fullName>
    </submittedName>
</protein>
<evidence type="ECO:0000313" key="4">
    <source>
        <dbReference type="Proteomes" id="UP000265515"/>
    </source>
</evidence>
<dbReference type="AlphaFoldDB" id="A0A388KH37"/>
<organism evidence="3 4">
    <name type="scientific">Chara braunii</name>
    <name type="common">Braun's stonewort</name>
    <dbReference type="NCBI Taxonomy" id="69332"/>
    <lineage>
        <taxon>Eukaryota</taxon>
        <taxon>Viridiplantae</taxon>
        <taxon>Streptophyta</taxon>
        <taxon>Charophyceae</taxon>
        <taxon>Charales</taxon>
        <taxon>Characeae</taxon>
        <taxon>Chara</taxon>
    </lineage>
</organism>
<feature type="compositionally biased region" description="Basic and acidic residues" evidence="2">
    <location>
        <begin position="1"/>
        <end position="14"/>
    </location>
</feature>
<keyword evidence="1" id="KW-0175">Coiled coil</keyword>
<sequence>MEADGYRCRPEFERRRRSVSPQQHRQAITKRSPSEEPRTSSRLDDLGKTVAAMKDFVDLELARREAKEARKREKEAAKMREEEKRVAAEEARLAAEAKNQKKLEKQRCREADREAITKVVGVQVALRLRNVPKVLKNEVQRAVWEIIPDLKGKAKIIEENPSTSTSAEILNAVEVITGDTENLHISEKRKRGEDMPVGDSPPITTPAKCTSFPYPRVKGNMRCRIHEVEGIPELMWNVGNISKAPRSDRMTMLQEEICEGFESCVNIKTQRVACDTVELEKCMQKVVETEASYLRKDKVLEIRKRLGGLVLTPLDRNPGETLVICPVLFYEGIRDLSIWNDGYVPCNRNEMKILKEMKLQIKMRGLQTFVKWDNKGSIGYAYAMPKHKDLERYRPICPTYSEPMGMLLTLLGVAN</sequence>
<keyword evidence="4" id="KW-1185">Reference proteome</keyword>
<dbReference type="EMBL" id="BFEA01000112">
    <property type="protein sequence ID" value="GBG69328.1"/>
    <property type="molecule type" value="Genomic_DNA"/>
</dbReference>
<evidence type="ECO:0000256" key="1">
    <source>
        <dbReference type="SAM" id="Coils"/>
    </source>
</evidence>
<accession>A0A388KH37</accession>
<dbReference type="Proteomes" id="UP000265515">
    <property type="component" value="Unassembled WGS sequence"/>
</dbReference>